<dbReference type="GO" id="GO:0016763">
    <property type="term" value="F:pentosyltransferase activity"/>
    <property type="evidence" value="ECO:0007669"/>
    <property type="project" value="TreeGrafter"/>
</dbReference>
<keyword evidence="3" id="KW-0328">Glycosyltransferase</keyword>
<keyword evidence="4" id="KW-0808">Transferase</keyword>
<feature type="transmembrane region" description="Helical" evidence="9">
    <location>
        <begin position="313"/>
        <end position="332"/>
    </location>
</feature>
<dbReference type="GO" id="GO:0010041">
    <property type="term" value="P:response to iron(III) ion"/>
    <property type="evidence" value="ECO:0007669"/>
    <property type="project" value="TreeGrafter"/>
</dbReference>
<evidence type="ECO:0000256" key="3">
    <source>
        <dbReference type="ARBA" id="ARBA00022676"/>
    </source>
</evidence>
<feature type="transmembrane region" description="Helical" evidence="9">
    <location>
        <begin position="156"/>
        <end position="173"/>
    </location>
</feature>
<comment type="caution">
    <text evidence="10">The sequence shown here is derived from an EMBL/GenBank/DDBJ whole genome shotgun (WGS) entry which is preliminary data.</text>
</comment>
<feature type="transmembrane region" description="Helical" evidence="9">
    <location>
        <begin position="185"/>
        <end position="209"/>
    </location>
</feature>
<keyword evidence="5 9" id="KW-0812">Transmembrane</keyword>
<feature type="transmembrane region" description="Helical" evidence="9">
    <location>
        <begin position="111"/>
        <end position="144"/>
    </location>
</feature>
<dbReference type="EMBL" id="JAAGMS010000400">
    <property type="protein sequence ID" value="NEC03417.1"/>
    <property type="molecule type" value="Genomic_DNA"/>
</dbReference>
<feature type="transmembrane region" description="Helical" evidence="9">
    <location>
        <begin position="338"/>
        <end position="356"/>
    </location>
</feature>
<sequence length="539" mass="57502">MSLAVRAPALAAATGLPGQPTTARPLSAPTTVLAAVVPASLSLALGMWGIRRENTMWGDEAVTYRLAQRELYQLWETAQQVDLVHALYYAVMHVVFDVFGAGLLSLRLPSVLAMAAAAAGVGLLGLRLAGPRAGVTAGLVFALLPQVQKYAQEGRSYAMVCALIAWASYALVVSSSRRGRWRWTVYGFTMLLACLLQEFAAMALAAHGVTLIVSRLPKSVLRAWSVTAAGVVAGLLPLAIVSAGQSEQVSWIGEPVRPYPWLAAVMVGLVCTRAPLRSQGTVRLTALAVPLLLLPGALLLIVSLVKPIFVDRYVLFSDIGLALLLGAFLEYVHRLPRYSWTVYVAVPVALVALAPLSSSLRTPQSRSNDATTIGAAVRTEGRPGDGLLYLSSQQRMLTAADPDDTRLLVDIALARDPVASNTLAGVEYPAAEIAARMKLFDRIIVVRAAGIHAPEDPREKAKRDTLLHHFRAHTTNEVNGAGVTLYTRNVAPTLRTGPHSWSAERAVSNPRTSEPLPRRAAECVTPGAASSSKGRTASQ</sequence>
<feature type="transmembrane region" description="Helical" evidence="9">
    <location>
        <begin position="221"/>
        <end position="244"/>
    </location>
</feature>
<organism evidence="10 11">
    <name type="scientific">Streptomyces anulatus</name>
    <name type="common">Streptomyces chrysomallus</name>
    <dbReference type="NCBI Taxonomy" id="1892"/>
    <lineage>
        <taxon>Bacteria</taxon>
        <taxon>Bacillati</taxon>
        <taxon>Actinomycetota</taxon>
        <taxon>Actinomycetes</taxon>
        <taxon>Kitasatosporales</taxon>
        <taxon>Streptomycetaceae</taxon>
        <taxon>Streptomyces</taxon>
    </lineage>
</organism>
<dbReference type="Proteomes" id="UP000470951">
    <property type="component" value="Unassembled WGS sequence"/>
</dbReference>
<protein>
    <recommendedName>
        <fullName evidence="12">Glycosyltransferase RgtA/B/C/D-like domain-containing protein</fullName>
    </recommendedName>
</protein>
<dbReference type="GO" id="GO:0005886">
    <property type="term" value="C:plasma membrane"/>
    <property type="evidence" value="ECO:0007669"/>
    <property type="project" value="UniProtKB-SubCell"/>
</dbReference>
<dbReference type="GO" id="GO:0009103">
    <property type="term" value="P:lipopolysaccharide biosynthetic process"/>
    <property type="evidence" value="ECO:0007669"/>
    <property type="project" value="UniProtKB-ARBA"/>
</dbReference>
<evidence type="ECO:0000256" key="2">
    <source>
        <dbReference type="ARBA" id="ARBA00022475"/>
    </source>
</evidence>
<evidence type="ECO:0000256" key="8">
    <source>
        <dbReference type="SAM" id="MobiDB-lite"/>
    </source>
</evidence>
<feature type="region of interest" description="Disordered" evidence="8">
    <location>
        <begin position="494"/>
        <end position="539"/>
    </location>
</feature>
<proteinExistence type="predicted"/>
<feature type="transmembrane region" description="Helical" evidence="9">
    <location>
        <begin position="86"/>
        <end position="104"/>
    </location>
</feature>
<dbReference type="PANTHER" id="PTHR33908">
    <property type="entry name" value="MANNOSYLTRANSFERASE YKCB-RELATED"/>
    <property type="match status" value="1"/>
</dbReference>
<accession>A0A7K3RNB4</accession>
<comment type="subcellular location">
    <subcellularLocation>
        <location evidence="1">Cell membrane</location>
        <topology evidence="1">Multi-pass membrane protein</topology>
    </subcellularLocation>
</comment>
<evidence type="ECO:0000256" key="4">
    <source>
        <dbReference type="ARBA" id="ARBA00022679"/>
    </source>
</evidence>
<evidence type="ECO:0000256" key="9">
    <source>
        <dbReference type="SAM" id="Phobius"/>
    </source>
</evidence>
<evidence type="ECO:0008006" key="12">
    <source>
        <dbReference type="Google" id="ProtNLM"/>
    </source>
</evidence>
<evidence type="ECO:0000256" key="1">
    <source>
        <dbReference type="ARBA" id="ARBA00004651"/>
    </source>
</evidence>
<feature type="transmembrane region" description="Helical" evidence="9">
    <location>
        <begin position="282"/>
        <end position="301"/>
    </location>
</feature>
<evidence type="ECO:0000256" key="5">
    <source>
        <dbReference type="ARBA" id="ARBA00022692"/>
    </source>
</evidence>
<keyword evidence="6 9" id="KW-1133">Transmembrane helix</keyword>
<feature type="compositionally biased region" description="Polar residues" evidence="8">
    <location>
        <begin position="528"/>
        <end position="539"/>
    </location>
</feature>
<evidence type="ECO:0000313" key="10">
    <source>
        <dbReference type="EMBL" id="NEC03417.1"/>
    </source>
</evidence>
<name>A0A7K3RNB4_STRAQ</name>
<keyword evidence="7 9" id="KW-0472">Membrane</keyword>
<keyword evidence="2" id="KW-1003">Cell membrane</keyword>
<evidence type="ECO:0000256" key="6">
    <source>
        <dbReference type="ARBA" id="ARBA00022989"/>
    </source>
</evidence>
<dbReference type="PANTHER" id="PTHR33908:SF3">
    <property type="entry name" value="UNDECAPRENYL PHOSPHATE-ALPHA-4-AMINO-4-DEOXY-L-ARABINOSE ARABINOSYL TRANSFERASE"/>
    <property type="match status" value="1"/>
</dbReference>
<dbReference type="AlphaFoldDB" id="A0A7K3RNB4"/>
<dbReference type="InterPro" id="IPR050297">
    <property type="entry name" value="LipidA_mod_glycosyltrf_83"/>
</dbReference>
<reference evidence="10 11" key="1">
    <citation type="submission" date="2020-01" db="EMBL/GenBank/DDBJ databases">
        <title>Insect and environment-associated Actinomycetes.</title>
        <authorList>
            <person name="Currrie C."/>
            <person name="Chevrette M."/>
            <person name="Carlson C."/>
            <person name="Stubbendieck R."/>
            <person name="Wendt-Pienkowski E."/>
        </authorList>
    </citation>
    <scope>NUCLEOTIDE SEQUENCE [LARGE SCALE GENOMIC DNA]</scope>
    <source>
        <strain evidence="10 11">SID7903</strain>
    </source>
</reference>
<gene>
    <name evidence="10" type="ORF">G3I58_36390</name>
</gene>
<evidence type="ECO:0000256" key="7">
    <source>
        <dbReference type="ARBA" id="ARBA00023136"/>
    </source>
</evidence>
<evidence type="ECO:0000313" key="11">
    <source>
        <dbReference type="Proteomes" id="UP000470951"/>
    </source>
</evidence>